<organism evidence="2 3">
    <name type="scientific">Ligilactobacillus ruminis</name>
    <dbReference type="NCBI Taxonomy" id="1623"/>
    <lineage>
        <taxon>Bacteria</taxon>
        <taxon>Bacillati</taxon>
        <taxon>Bacillota</taxon>
        <taxon>Bacilli</taxon>
        <taxon>Lactobacillales</taxon>
        <taxon>Lactobacillaceae</taxon>
        <taxon>Ligilactobacillus</taxon>
    </lineage>
</organism>
<keyword evidence="1" id="KW-1133">Transmembrane helix</keyword>
<feature type="transmembrane region" description="Helical" evidence="1">
    <location>
        <begin position="63"/>
        <end position="81"/>
    </location>
</feature>
<protein>
    <recommendedName>
        <fullName evidence="4">DUF3784 domain-containing protein</fullName>
    </recommendedName>
</protein>
<reference evidence="2 3" key="1">
    <citation type="submission" date="2016-10" db="EMBL/GenBank/DDBJ databases">
        <authorList>
            <person name="Varghese N."/>
            <person name="Submissions S."/>
        </authorList>
    </citation>
    <scope>NUCLEOTIDE SEQUENCE [LARGE SCALE GENOMIC DNA]</scope>
    <source>
        <strain evidence="2 3">WC1T17</strain>
    </source>
</reference>
<comment type="caution">
    <text evidence="2">The sequence shown here is derived from an EMBL/GenBank/DDBJ whole genome shotgun (WGS) entry which is preliminary data.</text>
</comment>
<proteinExistence type="predicted"/>
<name>A0ABY1AAH5_9LACO</name>
<accession>A0ABY1AAH5</accession>
<gene>
    <name evidence="2" type="ORF">SAMN05216431_1048</name>
</gene>
<dbReference type="EMBL" id="FOCC01000004">
    <property type="protein sequence ID" value="SEM53100.1"/>
    <property type="molecule type" value="Genomic_DNA"/>
</dbReference>
<evidence type="ECO:0000256" key="1">
    <source>
        <dbReference type="SAM" id="Phobius"/>
    </source>
</evidence>
<dbReference type="Proteomes" id="UP000182089">
    <property type="component" value="Unassembled WGS sequence"/>
</dbReference>
<evidence type="ECO:0000313" key="2">
    <source>
        <dbReference type="EMBL" id="SEM53100.1"/>
    </source>
</evidence>
<evidence type="ECO:0000313" key="3">
    <source>
        <dbReference type="Proteomes" id="UP000182089"/>
    </source>
</evidence>
<sequence length="112" mass="12943">MKVNLIAIFVYVALVILTSYNIYLNWQLSKKQNTIGVRTPDELSTLELQNVASLRHAKRRWSIASNLFLLIALALAFVGTIEQLAYFVDLYTICNILVVKYNQDIFEVVRYK</sequence>
<feature type="transmembrane region" description="Helical" evidence="1">
    <location>
        <begin position="6"/>
        <end position="24"/>
    </location>
</feature>
<evidence type="ECO:0008006" key="4">
    <source>
        <dbReference type="Google" id="ProtNLM"/>
    </source>
</evidence>
<keyword evidence="1" id="KW-0472">Membrane</keyword>
<keyword evidence="1" id="KW-0812">Transmembrane</keyword>